<dbReference type="EC" id="5.6.2.1" evidence="10"/>
<dbReference type="CDD" id="cd03363">
    <property type="entry name" value="TOPRIM_TopoIA_TopoI"/>
    <property type="match status" value="1"/>
</dbReference>
<dbReference type="EMBL" id="AP019309">
    <property type="protein sequence ID" value="BBH26099.1"/>
    <property type="molecule type" value="Genomic_DNA"/>
</dbReference>
<dbReference type="InterPro" id="IPR023405">
    <property type="entry name" value="Topo_IA_core_domain"/>
</dbReference>
<evidence type="ECO:0000256" key="3">
    <source>
        <dbReference type="ARBA" id="ARBA00022723"/>
    </source>
</evidence>
<evidence type="ECO:0000256" key="10">
    <source>
        <dbReference type="HAMAP-Rule" id="MF_00952"/>
    </source>
</evidence>
<feature type="site" description="Interaction with DNA" evidence="10">
    <location>
        <position position="299"/>
    </location>
</feature>
<dbReference type="SUPFAM" id="SSF56712">
    <property type="entry name" value="Prokaryotic type I DNA topoisomerase"/>
    <property type="match status" value="1"/>
</dbReference>
<gene>
    <name evidence="10 13" type="primary">topA</name>
    <name evidence="13" type="ORF">SG0102_10330</name>
</gene>
<comment type="subunit">
    <text evidence="10">Monomer.</text>
</comment>
<dbReference type="Gene3D" id="1.10.460.10">
    <property type="entry name" value="Topoisomerase I, domain 2"/>
    <property type="match status" value="1"/>
</dbReference>
<keyword evidence="7 10" id="KW-0799">Topoisomerase</keyword>
<evidence type="ECO:0000256" key="9">
    <source>
        <dbReference type="ARBA" id="ARBA00023235"/>
    </source>
</evidence>
<dbReference type="Pfam" id="PF01751">
    <property type="entry name" value="Toprim"/>
    <property type="match status" value="1"/>
</dbReference>
<feature type="site" description="Interaction with DNA" evidence="10">
    <location>
        <position position="142"/>
    </location>
</feature>
<dbReference type="InterPro" id="IPR005733">
    <property type="entry name" value="TopoI_bac-type"/>
</dbReference>
<feature type="site" description="Interaction with DNA" evidence="10">
    <location>
        <position position="32"/>
    </location>
</feature>
<dbReference type="RefSeq" id="WP_125119005.1">
    <property type="nucleotide sequence ID" value="NZ_AP019309.1"/>
</dbReference>
<evidence type="ECO:0000256" key="1">
    <source>
        <dbReference type="ARBA" id="ARBA00000213"/>
    </source>
</evidence>
<dbReference type="GO" id="GO:0003917">
    <property type="term" value="F:DNA topoisomerase type I (single strand cut, ATP-independent) activity"/>
    <property type="evidence" value="ECO:0007669"/>
    <property type="project" value="UniProtKB-UniRule"/>
</dbReference>
<proteinExistence type="inferred from homology"/>
<dbReference type="FunCoup" id="A0A3G9JSJ3">
    <property type="interactions" value="302"/>
</dbReference>
<dbReference type="Proteomes" id="UP000268059">
    <property type="component" value="Chromosome"/>
</dbReference>
<dbReference type="PANTHER" id="PTHR42785:SF1">
    <property type="entry name" value="DNA TOPOISOMERASE"/>
    <property type="match status" value="1"/>
</dbReference>
<dbReference type="Gene3D" id="3.30.65.10">
    <property type="entry name" value="Bacterial Topoisomerase I, domain 1"/>
    <property type="match status" value="3"/>
</dbReference>
<feature type="active site" description="O-(5'-phospho-DNA)-tyrosine intermediate" evidence="10">
    <location>
        <position position="297"/>
    </location>
</feature>
<evidence type="ECO:0000259" key="12">
    <source>
        <dbReference type="PROSITE" id="PS52039"/>
    </source>
</evidence>
<dbReference type="CDD" id="cd00186">
    <property type="entry name" value="TOP1Ac"/>
    <property type="match status" value="1"/>
</dbReference>
<feature type="domain" description="Toprim" evidence="11">
    <location>
        <begin position="2"/>
        <end position="115"/>
    </location>
</feature>
<reference evidence="13 14" key="1">
    <citation type="submission" date="2018-11" db="EMBL/GenBank/DDBJ databases">
        <title>Novel Erysipelotrichaceae bacterium isolated from small intestine of a swine.</title>
        <authorList>
            <person name="Kim J.S."/>
            <person name="Choe H."/>
            <person name="Lee Y.R."/>
            <person name="Kim K.M."/>
            <person name="Park D.S."/>
        </authorList>
    </citation>
    <scope>NUCLEOTIDE SEQUENCE [LARGE SCALE GENOMIC DNA]</scope>
    <source>
        <strain evidence="13 14">SG0102</strain>
    </source>
</reference>
<dbReference type="PROSITE" id="PS50880">
    <property type="entry name" value="TOPRIM"/>
    <property type="match status" value="1"/>
</dbReference>
<dbReference type="PROSITE" id="PS52039">
    <property type="entry name" value="TOPO_IA_2"/>
    <property type="match status" value="1"/>
</dbReference>
<dbReference type="InterPro" id="IPR013824">
    <property type="entry name" value="Topo_IA_cen_sub1"/>
</dbReference>
<dbReference type="Gene3D" id="3.40.50.140">
    <property type="match status" value="1"/>
</dbReference>
<dbReference type="InterPro" id="IPR006171">
    <property type="entry name" value="TOPRIM_dom"/>
</dbReference>
<dbReference type="InParanoid" id="A0A3G9JSJ3"/>
<evidence type="ECO:0000256" key="6">
    <source>
        <dbReference type="ARBA" id="ARBA00022842"/>
    </source>
</evidence>
<feature type="region of interest" description="Interaction with DNA" evidence="10">
    <location>
        <begin position="164"/>
        <end position="169"/>
    </location>
</feature>
<dbReference type="Pfam" id="PF01131">
    <property type="entry name" value="Topoisom_bac"/>
    <property type="match status" value="1"/>
</dbReference>
<keyword evidence="6" id="KW-0460">Magnesium</keyword>
<dbReference type="InterPro" id="IPR034149">
    <property type="entry name" value="TOPRIM_TopoI"/>
</dbReference>
<dbReference type="InterPro" id="IPR013826">
    <property type="entry name" value="Topo_IA_cen_sub3"/>
</dbReference>
<dbReference type="InterPro" id="IPR003601">
    <property type="entry name" value="Topo_IA_2"/>
</dbReference>
<evidence type="ECO:0000256" key="8">
    <source>
        <dbReference type="ARBA" id="ARBA00023125"/>
    </source>
</evidence>
<evidence type="ECO:0000256" key="5">
    <source>
        <dbReference type="ARBA" id="ARBA00022833"/>
    </source>
</evidence>
<dbReference type="SUPFAM" id="SSF57783">
    <property type="entry name" value="Zinc beta-ribbon"/>
    <property type="match status" value="3"/>
</dbReference>
<dbReference type="InterPro" id="IPR013497">
    <property type="entry name" value="Topo_IA_cen"/>
</dbReference>
<dbReference type="GO" id="GO:0006265">
    <property type="term" value="P:DNA topological change"/>
    <property type="evidence" value="ECO:0007669"/>
    <property type="project" value="UniProtKB-UniRule"/>
</dbReference>
<keyword evidence="9 10" id="KW-0413">Isomerase</keyword>
<dbReference type="Gene3D" id="1.10.290.10">
    <property type="entry name" value="Topoisomerase I, domain 4"/>
    <property type="match status" value="1"/>
</dbReference>
<comment type="catalytic activity">
    <reaction evidence="1 10">
        <text>ATP-independent breakage of single-stranded DNA, followed by passage and rejoining.</text>
        <dbReference type="EC" id="5.6.2.1"/>
    </reaction>
</comment>
<evidence type="ECO:0000313" key="13">
    <source>
        <dbReference type="EMBL" id="BBH26099.1"/>
    </source>
</evidence>
<dbReference type="SMART" id="SM00493">
    <property type="entry name" value="TOPRIM"/>
    <property type="match status" value="1"/>
</dbReference>
<dbReference type="KEGG" id="ebm:SG0102_10330"/>
<dbReference type="GO" id="GO:0005694">
    <property type="term" value="C:chromosome"/>
    <property type="evidence" value="ECO:0007669"/>
    <property type="project" value="InterPro"/>
</dbReference>
<dbReference type="HAMAP" id="MF_00952">
    <property type="entry name" value="Topoisom_1_prok"/>
    <property type="match status" value="1"/>
</dbReference>
<evidence type="ECO:0000256" key="2">
    <source>
        <dbReference type="ARBA" id="ARBA00009446"/>
    </source>
</evidence>
<feature type="domain" description="Topo IA-type catalytic" evidence="12">
    <location>
        <begin position="131"/>
        <end position="552"/>
    </location>
</feature>
<keyword evidence="3" id="KW-0479">Metal-binding</keyword>
<keyword evidence="4" id="KW-0863">Zinc-finger</keyword>
<dbReference type="SMART" id="SM00436">
    <property type="entry name" value="TOP1Bc"/>
    <property type="match status" value="1"/>
</dbReference>
<feature type="site" description="Interaction with DNA" evidence="10">
    <location>
        <position position="484"/>
    </location>
</feature>
<sequence length="707" mass="80063">MKHLVIVESPSKSKTIGKYLGKDYIVTSSKGHIRDLSKSGKDGLGIDQDNDYAPKYSIPRDKRETVKELKEYVKKADDVYLATDPDREGEAISWHLAQVLGIDMDQDNRIVFHEITKNAVTQALEHPRKIDQNLVKSQETRRVLDRIIGFKLSKLLQRKIKSKSAGRVQSVALRLICEKEDEINAFVPEEYWKIKASFIKDQIPFEADLTKYKTKKLEIHNGEEATKAFEALGKDFTVEKLTKSVKKKNSKAPFITSTLQQEASSKLGFKAKRTMSIAQRLYEGVDLGQETVGLITYMRTDSIRLAPEFINETKKYIEEKYGKDYVGRAKVAKKTENVQDAHEAIRPTSILRTPESIKEHLTAEQYKLYAMIYARAIASLMTPATMDATSVVLDNNGYKFNASGSVMKFDGYLRAYSAYEKSNNELLPPLEEGEILNAEKVDKSQHFTKPPARYSEAKLIKELEELGIGRPSTYATIIDTIVSRGYVELENKAFKPTESGILTNSKLVEFFDSIINVEYTAKMENELDEIAQGNDTYVNAISHFEEKFEPLLETAYEKMPKIEPQKTGEKCPQCGGDLVIRKGRYGEFVACSNYPECKYIKADPNNKIGQESGDICPNCGAPMVYKRGRFGDFIACSNYPECKTILKDKNDKTNQETGETCPKCGSPMVYKKGRFGPFEACSNYPKCKYIKPKPKKKKVKEEETKEA</sequence>
<dbReference type="GO" id="GO:0003677">
    <property type="term" value="F:DNA binding"/>
    <property type="evidence" value="ECO:0007669"/>
    <property type="project" value="UniProtKB-KW"/>
</dbReference>
<dbReference type="PROSITE" id="PS00396">
    <property type="entry name" value="TOPO_IA_1"/>
    <property type="match status" value="1"/>
</dbReference>
<keyword evidence="8 10" id="KW-0238">DNA-binding</keyword>
<evidence type="ECO:0000313" key="14">
    <source>
        <dbReference type="Proteomes" id="UP000268059"/>
    </source>
</evidence>
<dbReference type="Gene3D" id="2.70.20.10">
    <property type="entry name" value="Topoisomerase I, domain 3"/>
    <property type="match status" value="1"/>
</dbReference>
<dbReference type="InterPro" id="IPR003602">
    <property type="entry name" value="Topo_IA_DNA-bd_dom"/>
</dbReference>
<comment type="caution">
    <text evidence="10">Lacks conserved residue(s) required for the propagation of feature annotation.</text>
</comment>
<keyword evidence="14" id="KW-1185">Reference proteome</keyword>
<dbReference type="InterPro" id="IPR000380">
    <property type="entry name" value="Topo_IA"/>
</dbReference>
<protein>
    <recommendedName>
        <fullName evidence="10">DNA topoisomerase 1</fullName>
        <ecNumber evidence="10">5.6.2.1</ecNumber>
    </recommendedName>
    <alternativeName>
        <fullName evidence="10">DNA topoisomerase I</fullName>
    </alternativeName>
</protein>
<dbReference type="AlphaFoldDB" id="A0A3G9JSJ3"/>
<dbReference type="Pfam" id="PF01396">
    <property type="entry name" value="Zn_ribbon_Top1"/>
    <property type="match status" value="3"/>
</dbReference>
<dbReference type="OrthoDB" id="9804262at2"/>
<organism evidence="13 14">
    <name type="scientific">Intestinibaculum porci</name>
    <dbReference type="NCBI Taxonomy" id="2487118"/>
    <lineage>
        <taxon>Bacteria</taxon>
        <taxon>Bacillati</taxon>
        <taxon>Bacillota</taxon>
        <taxon>Erysipelotrichia</taxon>
        <taxon>Erysipelotrichales</taxon>
        <taxon>Erysipelotrichaceae</taxon>
        <taxon>Intestinibaculum</taxon>
    </lineage>
</organism>
<dbReference type="InterPro" id="IPR028612">
    <property type="entry name" value="Topoisom_1_IA"/>
</dbReference>
<comment type="similarity">
    <text evidence="2 10">Belongs to the type IA topoisomerase family.</text>
</comment>
<evidence type="ECO:0000256" key="4">
    <source>
        <dbReference type="ARBA" id="ARBA00022771"/>
    </source>
</evidence>
<keyword evidence="5" id="KW-0862">Zinc</keyword>
<evidence type="ECO:0000259" key="11">
    <source>
        <dbReference type="PROSITE" id="PS50880"/>
    </source>
</evidence>
<accession>A0A3G9JSJ3</accession>
<comment type="function">
    <text evidence="10">Releases the supercoiling and torsional tension of DNA, which is introduced during the DNA replication and transcription, by transiently cleaving and rejoining one strand of the DNA duplex. Introduces a single-strand break via transesterification at a target site in duplex DNA. The scissile phosphodiester is attacked by the catalytic tyrosine of the enzyme, resulting in the formation of a DNA-(5'-phosphotyrosyl)-enzyme intermediate and the expulsion of a 3'-OH DNA strand. The free DNA strand then undergoes passage around the unbroken strand, thus removing DNA supercoils. Finally, in the religation step, the DNA 3'-OH attacks the covalent intermediate to expel the active-site tyrosine and restore the DNA phosphodiester backbone.</text>
</comment>
<evidence type="ECO:0000256" key="7">
    <source>
        <dbReference type="ARBA" id="ARBA00023029"/>
    </source>
</evidence>
<dbReference type="InterPro" id="IPR023406">
    <property type="entry name" value="Topo_IA_AS"/>
</dbReference>
<dbReference type="SMART" id="SM00437">
    <property type="entry name" value="TOP1Ac"/>
    <property type="match status" value="1"/>
</dbReference>
<dbReference type="PRINTS" id="PR00417">
    <property type="entry name" value="PRTPISMRASEI"/>
</dbReference>
<dbReference type="InterPro" id="IPR013825">
    <property type="entry name" value="Topo_IA_cen_sub2"/>
</dbReference>
<dbReference type="PANTHER" id="PTHR42785">
    <property type="entry name" value="DNA TOPOISOMERASE, TYPE IA, CORE"/>
    <property type="match status" value="1"/>
</dbReference>
<dbReference type="NCBIfam" id="TIGR01051">
    <property type="entry name" value="topA_bact"/>
    <property type="match status" value="1"/>
</dbReference>
<feature type="site" description="Interaction with DNA" evidence="10">
    <location>
        <position position="145"/>
    </location>
</feature>
<dbReference type="InterPro" id="IPR013498">
    <property type="entry name" value="Topo_IA_Znf"/>
</dbReference>
<dbReference type="GO" id="GO:0008270">
    <property type="term" value="F:zinc ion binding"/>
    <property type="evidence" value="ECO:0007669"/>
    <property type="project" value="UniProtKB-KW"/>
</dbReference>
<feature type="site" description="Interaction with DNA" evidence="10">
    <location>
        <position position="141"/>
    </location>
</feature>
<name>A0A3G9JSJ3_9FIRM</name>